<name>A0ABQ0GA82_9PEZI</name>
<protein>
    <submittedName>
        <fullName evidence="2">Carboxypeptidase Y inhibitor</fullName>
    </submittedName>
</protein>
<keyword evidence="3" id="KW-1185">Reference proteome</keyword>
<evidence type="ECO:0000313" key="2">
    <source>
        <dbReference type="EMBL" id="GAB1314629.1"/>
    </source>
</evidence>
<dbReference type="Pfam" id="PF01161">
    <property type="entry name" value="PBP"/>
    <property type="match status" value="1"/>
</dbReference>
<reference evidence="2 3" key="1">
    <citation type="submission" date="2024-09" db="EMBL/GenBank/DDBJ databases">
        <title>Itraconazole resistance in Madurella fahalii resulting from another homologue of gene encoding cytochrome P450 14-alpha sterol demethylase (CYP51).</title>
        <authorList>
            <person name="Yoshioka I."/>
            <person name="Fahal A.H."/>
            <person name="Kaneko S."/>
            <person name="Yaguchi T."/>
        </authorList>
    </citation>
    <scope>NUCLEOTIDE SEQUENCE [LARGE SCALE GENOMIC DNA]</scope>
    <source>
        <strain evidence="2 3">IFM 68171</strain>
    </source>
</reference>
<dbReference type="RefSeq" id="XP_070916360.1">
    <property type="nucleotide sequence ID" value="XM_071060259.1"/>
</dbReference>
<dbReference type="EMBL" id="BAAFSV010000002">
    <property type="protein sequence ID" value="GAB1314629.1"/>
    <property type="molecule type" value="Genomic_DNA"/>
</dbReference>
<gene>
    <name evidence="2" type="primary">TFS1</name>
    <name evidence="2" type="ORF">MFIFM68171_04839</name>
</gene>
<dbReference type="GeneID" id="98175582"/>
<dbReference type="PANTHER" id="PTHR11362">
    <property type="entry name" value="PHOSPHATIDYLETHANOLAMINE-BINDING PROTEIN"/>
    <property type="match status" value="1"/>
</dbReference>
<keyword evidence="1" id="KW-0732">Signal</keyword>
<proteinExistence type="predicted"/>
<evidence type="ECO:0000256" key="1">
    <source>
        <dbReference type="SAM" id="SignalP"/>
    </source>
</evidence>
<dbReference type="InterPro" id="IPR035810">
    <property type="entry name" value="PEBP_euk"/>
</dbReference>
<dbReference type="Proteomes" id="UP001628179">
    <property type="component" value="Unassembled WGS sequence"/>
</dbReference>
<dbReference type="PANTHER" id="PTHR11362:SF148">
    <property type="entry name" value="CARBOXYPEPTIDASE Y INHIBITOR"/>
    <property type="match status" value="1"/>
</dbReference>
<feature type="chain" id="PRO_5047123694" evidence="1">
    <location>
        <begin position="18"/>
        <end position="245"/>
    </location>
</feature>
<comment type="caution">
    <text evidence="2">The sequence shown here is derived from an EMBL/GenBank/DDBJ whole genome shotgun (WGS) entry which is preliminary data.</text>
</comment>
<accession>A0ABQ0GA82</accession>
<evidence type="ECO:0000313" key="3">
    <source>
        <dbReference type="Proteomes" id="UP001628179"/>
    </source>
</evidence>
<sequence>MARLFLVLVTLGALILSHPHEIHPGQHVLTPGSIYPAAHVEGADEVREELKKAEIIPTVIDDFRPSLAVHVKWPSGRHASLGNTLNPKKLQDPPVILLHDISKASGICAAGITYVVALTDPDAPSRDDPKWSEFCHWIVSATLKPFSRDPSGCDTRSRGQAMLDEVMPYKPPGPPEKTGKHRYVFLAFVASNGTTDKLHLSKPPNRQHWGYDTKEGETKGVREWAEENGLAPVAANFIYAKHRRQ</sequence>
<dbReference type="CDD" id="cd00866">
    <property type="entry name" value="PEBP_euk"/>
    <property type="match status" value="1"/>
</dbReference>
<dbReference type="InterPro" id="IPR008914">
    <property type="entry name" value="PEBP"/>
</dbReference>
<feature type="signal peptide" evidence="1">
    <location>
        <begin position="1"/>
        <end position="17"/>
    </location>
</feature>
<dbReference type="SUPFAM" id="SSF49777">
    <property type="entry name" value="PEBP-like"/>
    <property type="match status" value="1"/>
</dbReference>
<dbReference type="InterPro" id="IPR036610">
    <property type="entry name" value="PEBP-like_sf"/>
</dbReference>
<dbReference type="Gene3D" id="3.90.280.10">
    <property type="entry name" value="PEBP-like"/>
    <property type="match status" value="1"/>
</dbReference>
<organism evidence="2 3">
    <name type="scientific">Madurella fahalii</name>
    <dbReference type="NCBI Taxonomy" id="1157608"/>
    <lineage>
        <taxon>Eukaryota</taxon>
        <taxon>Fungi</taxon>
        <taxon>Dikarya</taxon>
        <taxon>Ascomycota</taxon>
        <taxon>Pezizomycotina</taxon>
        <taxon>Sordariomycetes</taxon>
        <taxon>Sordariomycetidae</taxon>
        <taxon>Sordariales</taxon>
        <taxon>Sordariales incertae sedis</taxon>
        <taxon>Madurella</taxon>
    </lineage>
</organism>